<dbReference type="Proteomes" id="UP000197138">
    <property type="component" value="Unassembled WGS sequence"/>
</dbReference>
<gene>
    <name evidence="2" type="ORF">CDL15_Pgr017074</name>
</gene>
<protein>
    <submittedName>
        <fullName evidence="2">Uncharacterized protein</fullName>
    </submittedName>
</protein>
<feature type="region of interest" description="Disordered" evidence="1">
    <location>
        <begin position="103"/>
        <end position="129"/>
    </location>
</feature>
<proteinExistence type="predicted"/>
<reference evidence="3" key="1">
    <citation type="journal article" date="2017" name="Plant J.">
        <title>The pomegranate (Punica granatum L.) genome and the genomics of punicalagin biosynthesis.</title>
        <authorList>
            <person name="Qin G."/>
            <person name="Xu C."/>
            <person name="Ming R."/>
            <person name="Tang H."/>
            <person name="Guyot R."/>
            <person name="Kramer E.M."/>
            <person name="Hu Y."/>
            <person name="Yi X."/>
            <person name="Qi Y."/>
            <person name="Xu X."/>
            <person name="Gao Z."/>
            <person name="Pan H."/>
            <person name="Jian J."/>
            <person name="Tian Y."/>
            <person name="Yue Z."/>
            <person name="Xu Y."/>
        </authorList>
    </citation>
    <scope>NUCLEOTIDE SEQUENCE [LARGE SCALE GENOMIC DNA]</scope>
    <source>
        <strain evidence="3">cv. Dabenzi</strain>
    </source>
</reference>
<dbReference type="AlphaFoldDB" id="A0A218WY83"/>
<comment type="caution">
    <text evidence="2">The sequence shown here is derived from an EMBL/GenBank/DDBJ whole genome shotgun (WGS) entry which is preliminary data.</text>
</comment>
<evidence type="ECO:0000313" key="2">
    <source>
        <dbReference type="EMBL" id="OWM77674.1"/>
    </source>
</evidence>
<accession>A0A218WY83</accession>
<evidence type="ECO:0000256" key="1">
    <source>
        <dbReference type="SAM" id="MobiDB-lite"/>
    </source>
</evidence>
<dbReference type="EMBL" id="MTKT01002534">
    <property type="protein sequence ID" value="OWM77674.1"/>
    <property type="molecule type" value="Genomic_DNA"/>
</dbReference>
<name>A0A218WY83_PUNGR</name>
<sequence length="160" mass="17459">MGCWENGSNWAEGLNWTEGLDWADRGDTGGLPLEFGLGRIRPLLGRADCWTEFAATGPCWAGEPLGWAAEIWTGPLDLDWSAGSGSGCYLRCPGEELTRLAEKERKQRGEEEWSGRFDGGGSRDGELGWSGSYEERLDLRTKSVWEPTVAGEAAGQKNSS</sequence>
<feature type="compositionally biased region" description="Basic and acidic residues" evidence="1">
    <location>
        <begin position="103"/>
        <end position="126"/>
    </location>
</feature>
<evidence type="ECO:0000313" key="3">
    <source>
        <dbReference type="Proteomes" id="UP000197138"/>
    </source>
</evidence>
<organism evidence="2 3">
    <name type="scientific">Punica granatum</name>
    <name type="common">Pomegranate</name>
    <dbReference type="NCBI Taxonomy" id="22663"/>
    <lineage>
        <taxon>Eukaryota</taxon>
        <taxon>Viridiplantae</taxon>
        <taxon>Streptophyta</taxon>
        <taxon>Embryophyta</taxon>
        <taxon>Tracheophyta</taxon>
        <taxon>Spermatophyta</taxon>
        <taxon>Magnoliopsida</taxon>
        <taxon>eudicotyledons</taxon>
        <taxon>Gunneridae</taxon>
        <taxon>Pentapetalae</taxon>
        <taxon>rosids</taxon>
        <taxon>malvids</taxon>
        <taxon>Myrtales</taxon>
        <taxon>Lythraceae</taxon>
        <taxon>Punica</taxon>
    </lineage>
</organism>